<dbReference type="SMART" id="SM00389">
    <property type="entry name" value="HOX"/>
    <property type="match status" value="1"/>
</dbReference>
<feature type="DNA-binding region" description="Homeobox" evidence="8">
    <location>
        <begin position="690"/>
        <end position="752"/>
    </location>
</feature>
<accession>A0ABC8TTL9</accession>
<evidence type="ECO:0000256" key="6">
    <source>
        <dbReference type="ARBA" id="ARBA00023163"/>
    </source>
</evidence>
<evidence type="ECO:0000256" key="8">
    <source>
        <dbReference type="PROSITE-ProRule" id="PRU00108"/>
    </source>
</evidence>
<name>A0ABC8TTL9_9AQUA</name>
<evidence type="ECO:0000313" key="11">
    <source>
        <dbReference type="EMBL" id="CAK9171402.1"/>
    </source>
</evidence>
<keyword evidence="3" id="KW-0805">Transcription regulation</keyword>
<evidence type="ECO:0000256" key="9">
    <source>
        <dbReference type="SAM" id="MobiDB-lite"/>
    </source>
</evidence>
<dbReference type="SUPFAM" id="SSF46689">
    <property type="entry name" value="Homeodomain-like"/>
    <property type="match status" value="1"/>
</dbReference>
<dbReference type="InterPro" id="IPR006563">
    <property type="entry name" value="POX_dom"/>
</dbReference>
<organism evidence="11 12">
    <name type="scientific">Ilex paraguariensis</name>
    <name type="common">yerba mate</name>
    <dbReference type="NCBI Taxonomy" id="185542"/>
    <lineage>
        <taxon>Eukaryota</taxon>
        <taxon>Viridiplantae</taxon>
        <taxon>Streptophyta</taxon>
        <taxon>Embryophyta</taxon>
        <taxon>Tracheophyta</taxon>
        <taxon>Spermatophyta</taxon>
        <taxon>Magnoliopsida</taxon>
        <taxon>eudicotyledons</taxon>
        <taxon>Gunneridae</taxon>
        <taxon>Pentapetalae</taxon>
        <taxon>asterids</taxon>
        <taxon>campanulids</taxon>
        <taxon>Aquifoliales</taxon>
        <taxon>Aquifoliaceae</taxon>
        <taxon>Ilex</taxon>
    </lineage>
</organism>
<evidence type="ECO:0000256" key="3">
    <source>
        <dbReference type="ARBA" id="ARBA00023015"/>
    </source>
</evidence>
<feature type="compositionally biased region" description="Polar residues" evidence="9">
    <location>
        <begin position="647"/>
        <end position="659"/>
    </location>
</feature>
<dbReference type="Pfam" id="PF05920">
    <property type="entry name" value="Homeobox_KN"/>
    <property type="match status" value="1"/>
</dbReference>
<dbReference type="GO" id="GO:0003677">
    <property type="term" value="F:DNA binding"/>
    <property type="evidence" value="ECO:0007669"/>
    <property type="project" value="UniProtKB-UniRule"/>
</dbReference>
<feature type="domain" description="Homeobox" evidence="10">
    <location>
        <begin position="688"/>
        <end position="751"/>
    </location>
</feature>
<dbReference type="Gene3D" id="1.10.10.60">
    <property type="entry name" value="Homeodomain-like"/>
    <property type="match status" value="1"/>
</dbReference>
<keyword evidence="7 8" id="KW-0539">Nucleus</keyword>
<dbReference type="InterPro" id="IPR009057">
    <property type="entry name" value="Homeodomain-like_sf"/>
</dbReference>
<feature type="region of interest" description="Disordered" evidence="9">
    <location>
        <begin position="642"/>
        <end position="663"/>
    </location>
</feature>
<dbReference type="InterPro" id="IPR001356">
    <property type="entry name" value="HD"/>
</dbReference>
<dbReference type="InterPro" id="IPR008422">
    <property type="entry name" value="KN_HD"/>
</dbReference>
<evidence type="ECO:0000256" key="1">
    <source>
        <dbReference type="ARBA" id="ARBA00004123"/>
    </source>
</evidence>
<dbReference type="Proteomes" id="UP001642360">
    <property type="component" value="Unassembled WGS sequence"/>
</dbReference>
<dbReference type="EMBL" id="CAUOFW020005725">
    <property type="protein sequence ID" value="CAK9171402.1"/>
    <property type="molecule type" value="Genomic_DNA"/>
</dbReference>
<reference evidence="11 12" key="1">
    <citation type="submission" date="2024-02" db="EMBL/GenBank/DDBJ databases">
        <authorList>
            <person name="Vignale AGUSTIN F."/>
            <person name="Sosa J E."/>
            <person name="Modenutti C."/>
        </authorList>
    </citation>
    <scope>NUCLEOTIDE SEQUENCE [LARGE SCALE GENOMIC DNA]</scope>
</reference>
<dbReference type="FunFam" id="1.10.10.60:FF:000117">
    <property type="entry name" value="BEL1-like homeodomain protein 9"/>
    <property type="match status" value="1"/>
</dbReference>
<proteinExistence type="inferred from homology"/>
<comment type="similarity">
    <text evidence="2">Belongs to the TALE/BELL homeobox family.</text>
</comment>
<dbReference type="AlphaFoldDB" id="A0ABC8TTL9"/>
<gene>
    <name evidence="11" type="ORF">ILEXP_LOCUS40962</name>
</gene>
<dbReference type="Pfam" id="PF07526">
    <property type="entry name" value="POX"/>
    <property type="match status" value="2"/>
</dbReference>
<comment type="subcellular location">
    <subcellularLocation>
        <location evidence="1 8">Nucleus</location>
    </subcellularLocation>
</comment>
<dbReference type="GO" id="GO:0005634">
    <property type="term" value="C:nucleus"/>
    <property type="evidence" value="ECO:0007669"/>
    <property type="project" value="UniProtKB-SubCell"/>
</dbReference>
<evidence type="ECO:0000256" key="2">
    <source>
        <dbReference type="ARBA" id="ARBA00006454"/>
    </source>
</evidence>
<evidence type="ECO:0000259" key="10">
    <source>
        <dbReference type="PROSITE" id="PS50071"/>
    </source>
</evidence>
<evidence type="ECO:0000256" key="5">
    <source>
        <dbReference type="ARBA" id="ARBA00023155"/>
    </source>
</evidence>
<evidence type="ECO:0000256" key="7">
    <source>
        <dbReference type="ARBA" id="ARBA00023242"/>
    </source>
</evidence>
<evidence type="ECO:0000313" key="12">
    <source>
        <dbReference type="Proteomes" id="UP001642360"/>
    </source>
</evidence>
<keyword evidence="5 8" id="KW-0371">Homeobox</keyword>
<dbReference type="PANTHER" id="PTHR11850">
    <property type="entry name" value="HOMEOBOX PROTEIN TRANSCRIPTION FACTORS"/>
    <property type="match status" value="1"/>
</dbReference>
<keyword evidence="4 8" id="KW-0238">DNA-binding</keyword>
<dbReference type="SMART" id="SM00574">
    <property type="entry name" value="POX"/>
    <property type="match status" value="1"/>
</dbReference>
<dbReference type="CDD" id="cd00086">
    <property type="entry name" value="homeodomain"/>
    <property type="match status" value="1"/>
</dbReference>
<comment type="caution">
    <text evidence="11">The sequence shown here is derived from an EMBL/GenBank/DDBJ whole genome shotgun (WGS) entry which is preliminary data.</text>
</comment>
<evidence type="ECO:0000256" key="4">
    <source>
        <dbReference type="ARBA" id="ARBA00023125"/>
    </source>
</evidence>
<keyword evidence="12" id="KW-1185">Reference proteome</keyword>
<dbReference type="PROSITE" id="PS50071">
    <property type="entry name" value="HOMEOBOX_2"/>
    <property type="match status" value="1"/>
</dbReference>
<protein>
    <recommendedName>
        <fullName evidence="10">Homeobox domain-containing protein</fullName>
    </recommendedName>
</protein>
<dbReference type="InterPro" id="IPR050224">
    <property type="entry name" value="TALE_homeobox"/>
</dbReference>
<sequence length="910" mass="99549">MKMSNFGPEFHVAQPSLRDKLRIQQDSNHSQHLEHRTHNLEHFPTHQGLNPDVIQFPSCRYGNIAYDPTVVSSEMVNFATNSQAFLQQKDGTVGHQESTIVQSDKLAPDTASLANFSHHMSSNLSPSAKVSGDPDPQDCSTWKSIGSQQGCDWIVNYSSGSATIDSNQNPKFVGEGLSCSLKVNNASYSPFYMKPSYYNYQDIQSSLTNPSSEVSSQTFQKHLVELQSNPPSLNQNTLQEVVTCATIGTGGLEMRPLDRGSWADRGGELVLLPAYGDQSNPSRFDSAFDCVNSQAEGCYHWNGELGFHADKSTESKMGTATNEYANTQGLLLSLSTVPPSKTHVGQIGERSYSKDLHCSTAFFNGFPEPKCSNSGYLYSNSKPPICKEVVRSTRQDIEQTSTFTHSSAGPLGPFTGYATILKSSRFLRPAQQLLDEFCSITGPNLIRTGETSDEIRVSANMVGVSESLVGAKGGDSGACTSTFYSSNEISGEAGGGTSFNQWRWPEKQQKAAKLLHIHEEVCRRYEQYHQQMQLVVSSFESVAGLSAAIPYMSQALKTVSRHFQSLKNAISDHLRNIRKALGEDLSSPTSGKSNTVVSSFESVAGLSAAIPYMSQALKTVSRHFQSLKNAISDHIRNIRKALGEDLSSPTSGKSNTTGGPASKLKFDDHGFQKHKFCLSGPGLFEPQQHVWRPQRGLPDRAVAVLRAWLFDHFLHPYPTDTDKHMLATQTGLSRNQVSNWFINARVRVWKPMVEEIHMLETKGLAETNSNAIKTDGNHTIEGANKLNNPQTINRLGQCSASDKQVNCAGIGSSACTEDGSTAEQWNQMKRARMDCQIPASLGGSVIGFMPCQRTGFEIGGAGAGAGAVSLTLGLRQSADGVQQQQQQHLQPQEHHLRQHFGGQMIQDYVD</sequence>
<keyword evidence="6" id="KW-0804">Transcription</keyword>